<keyword evidence="2" id="KW-0732">Signal</keyword>
<feature type="region of interest" description="Disordered" evidence="1">
    <location>
        <begin position="91"/>
        <end position="141"/>
    </location>
</feature>
<evidence type="ECO:0000313" key="3">
    <source>
        <dbReference type="EMBL" id="KAF2747398.1"/>
    </source>
</evidence>
<evidence type="ECO:0000256" key="1">
    <source>
        <dbReference type="SAM" id="MobiDB-lite"/>
    </source>
</evidence>
<evidence type="ECO:0000313" key="4">
    <source>
        <dbReference type="Proteomes" id="UP000799440"/>
    </source>
</evidence>
<name>A0A6A6V9V8_9PLEO</name>
<organism evidence="3 4">
    <name type="scientific">Sporormia fimetaria CBS 119925</name>
    <dbReference type="NCBI Taxonomy" id="1340428"/>
    <lineage>
        <taxon>Eukaryota</taxon>
        <taxon>Fungi</taxon>
        <taxon>Dikarya</taxon>
        <taxon>Ascomycota</taxon>
        <taxon>Pezizomycotina</taxon>
        <taxon>Dothideomycetes</taxon>
        <taxon>Pleosporomycetidae</taxon>
        <taxon>Pleosporales</taxon>
        <taxon>Sporormiaceae</taxon>
        <taxon>Sporormia</taxon>
    </lineage>
</organism>
<gene>
    <name evidence="3" type="ORF">M011DRAFT_58714</name>
</gene>
<dbReference type="AlphaFoldDB" id="A0A6A6V9V8"/>
<proteinExistence type="predicted"/>
<reference evidence="3" key="1">
    <citation type="journal article" date="2020" name="Stud. Mycol.">
        <title>101 Dothideomycetes genomes: a test case for predicting lifestyles and emergence of pathogens.</title>
        <authorList>
            <person name="Haridas S."/>
            <person name="Albert R."/>
            <person name="Binder M."/>
            <person name="Bloem J."/>
            <person name="Labutti K."/>
            <person name="Salamov A."/>
            <person name="Andreopoulos B."/>
            <person name="Baker S."/>
            <person name="Barry K."/>
            <person name="Bills G."/>
            <person name="Bluhm B."/>
            <person name="Cannon C."/>
            <person name="Castanera R."/>
            <person name="Culley D."/>
            <person name="Daum C."/>
            <person name="Ezra D."/>
            <person name="Gonzalez J."/>
            <person name="Henrissat B."/>
            <person name="Kuo A."/>
            <person name="Liang C."/>
            <person name="Lipzen A."/>
            <person name="Lutzoni F."/>
            <person name="Magnuson J."/>
            <person name="Mondo S."/>
            <person name="Nolan M."/>
            <person name="Ohm R."/>
            <person name="Pangilinan J."/>
            <person name="Park H.-J."/>
            <person name="Ramirez L."/>
            <person name="Alfaro M."/>
            <person name="Sun H."/>
            <person name="Tritt A."/>
            <person name="Yoshinaga Y."/>
            <person name="Zwiers L.-H."/>
            <person name="Turgeon B."/>
            <person name="Goodwin S."/>
            <person name="Spatafora J."/>
            <person name="Crous P."/>
            <person name="Grigoriev I."/>
        </authorList>
    </citation>
    <scope>NUCLEOTIDE SEQUENCE</scope>
    <source>
        <strain evidence="3">CBS 119925</strain>
    </source>
</reference>
<feature type="chain" id="PRO_5025544818" evidence="2">
    <location>
        <begin position="19"/>
        <end position="344"/>
    </location>
</feature>
<dbReference type="Proteomes" id="UP000799440">
    <property type="component" value="Unassembled WGS sequence"/>
</dbReference>
<accession>A0A6A6V9V8</accession>
<evidence type="ECO:0000256" key="2">
    <source>
        <dbReference type="SAM" id="SignalP"/>
    </source>
</evidence>
<sequence length="344" mass="39142">MGLFFSTIGWLLSRCVCSSETSGKTPENLHATQKMSPEWNDRMAKAGKTSSRRVRFDSNVLGHRLCPTGGRRSLGISDEIQKIMTQEEYLPESQRQMRKRHADPGRSVASNLIAPGSKKLQEPSEGGETHRKKASINVPRSPKGKYRNTSWCCESEVTLLQCRVFWQVGKFEEVVYVGRLSALNIQKAVTDMIFTRLLSIRENMAKTELADEPHTGPLTEFHKLIPLETRRRRLAEHLRASDAMILRDPKLRCIGSGEIVFDCPTILLNVISQYTNEGSPSIASTLELSATKSEIEHKRWHIAGHWAYDVEPTLLRNPDLLRDLEHFRTVNQDMRLLVEMMMSI</sequence>
<dbReference type="EMBL" id="MU006573">
    <property type="protein sequence ID" value="KAF2747398.1"/>
    <property type="molecule type" value="Genomic_DNA"/>
</dbReference>
<keyword evidence="4" id="KW-1185">Reference proteome</keyword>
<feature type="signal peptide" evidence="2">
    <location>
        <begin position="1"/>
        <end position="18"/>
    </location>
</feature>
<protein>
    <submittedName>
        <fullName evidence="3">Uncharacterized protein</fullName>
    </submittedName>
</protein>